<reference evidence="1" key="1">
    <citation type="submission" date="2021-05" db="EMBL/GenBank/DDBJ databases">
        <authorList>
            <person name="Pan Q."/>
            <person name="Jouanno E."/>
            <person name="Zahm M."/>
            <person name="Klopp C."/>
            <person name="Cabau C."/>
            <person name="Louis A."/>
            <person name="Berthelot C."/>
            <person name="Parey E."/>
            <person name="Roest Crollius H."/>
            <person name="Montfort J."/>
            <person name="Robinson-Rechavi M."/>
            <person name="Bouchez O."/>
            <person name="Lampietro C."/>
            <person name="Lopez Roques C."/>
            <person name="Donnadieu C."/>
            <person name="Postlethwait J."/>
            <person name="Bobe J."/>
            <person name="Dillon D."/>
            <person name="Chandos A."/>
            <person name="von Hippel F."/>
            <person name="Guiguen Y."/>
        </authorList>
    </citation>
    <scope>NUCLEOTIDE SEQUENCE</scope>
    <source>
        <strain evidence="1">YG-Jan2019</strain>
    </source>
</reference>
<evidence type="ECO:0000313" key="2">
    <source>
        <dbReference type="Proteomes" id="UP001157502"/>
    </source>
</evidence>
<gene>
    <name evidence="1" type="ORF">DPEC_G00117180</name>
</gene>
<evidence type="ECO:0000313" key="1">
    <source>
        <dbReference type="EMBL" id="KAJ8007407.1"/>
    </source>
</evidence>
<dbReference type="EMBL" id="CM055736">
    <property type="protein sequence ID" value="KAJ8007407.1"/>
    <property type="molecule type" value="Genomic_DNA"/>
</dbReference>
<sequence>MELLGAFYRRKLRRKPKKGDEGPGRGAGALGRSDGALCKSPSEANVNNLATGLISKVLRFTRRSGSISRPHSWHSTKLSEGQTDPSMMQISPGTTSPSWHQTYHSSASTTDLLGYDPGYLRKSPDQYSSRGSMESLGEHQGQSAYSSSCQQLSASKSSNSIDHLHSKRDSAYSSFSTSSSIPEYLAATPTFNKEKSYSMEMVPQRGGVNGGGGGAGAEDLNQADIRYVHTGYDPQQGGAQEHEVSSAALLRNHEGGRVGSRSGGGASCQRGSSSSSSSSGGDGGSNNNNNPNRHSVGPIWGQGAGRSSNESLKGAPAPPTRSDSYAAIRNHERPNSWSSLEQARSLRALQKGSWHHSSGPVAPGPGKGSYGAEGQLHTVIEKSPESSPTIKPKQGQVFPLPPQTQQTSNLQSGLLVLPQGIYPVPPSEPHHPKMPTACPDTVVVAVENGFQSNSQPHHLPQQLDSTHPPHRQPTYPDRLVDTGEDEAEPEETRTQPGHYCPHWKGDGQAAYQRQSQQVEQATRTPLFVGQERRDPYTPVQSRGERLSRCPQGSEYPPESQGREVVQVTELSHSQLHSQTAGSRAAKMFRSTNLDLGPEPQVEQRAQRPDLPSNDQRSKTPVQQYSDPSPPQQQKEKKGREHPLTRLENALAEVQRCPSPEGSTSSKNSYQRSLSVLEKVSHFEQSQGKQRSLSISANLGSRPSQPPFLNDLRNMLERCNSPSYGHRALSSSSSSSHETTTVARESHPYEEQLQRGKCEQAKLQSFRYPQNQRPEPQDPHPALALQRSRSTLHLGHQGDQEENGYDGAREKGVNLKDDLQDLLGTIQYQSFNRTYRDSIKDAQSKVLRSTSFRRKDLGARVHPASGVSNNPPTVPTKHLSLERKTVAPRTSPKPLVVANTVPGLSTSTNPHTPKERHTITTPDPAPATAHTPHTPKQRHVVTPEPAGVSTMGPPVPVRIGGRKRLTAAQKKRSYSEPESMHEVGLELDPRRSAQQQFVFPGTETSVADRRRMFEMAASRSLSSSSQPYQSYQNPQASPSASRPELRQLQQDALADYMERKRGWKTDRGEGQQHFDRPHSAYLQSFADTRSISSTSLASLQEPPGLDSSLFGGGRLSSTLPPGLQGFYPGRVSAPPVSACNFCPDPAESGSDRLTEGDLPVSGLGRKEPVKAYEAMRSQGFSQRAFDRASPTRSSGKSVSAEDLLERLDERPPPQHFRSRSSPSERPIQDFMAGGDLRLFEISTEPRICTRNNNKSLLDTQASERPMSASQCQSHCRQSQGLSKSNTSVMRRDRQRNPDRQRALSASGLAASVGLPCPFSPPGTSPRTSLGWEASEQLSQANMDAISFPNLMHSNAPKAETPENQPPQATRGNPAATYQNQTRRSWTRQDSSDTSEDTLTDFPLERDGSSPEAQVTAPKTTPPPVLPKTSPPPTKSSPPSPKASSSAPAPRPHPLISLRISESNLLEPPSLLATTHTVTLEDYDEVFLQEPPPPPPPTPPIRETDITEDFPPPPLPLLPPSSSPSREQKLEQRENRPTRPKPFILRTSYDALEAVVPDRPSIPSASTQAVSSAQLLASQRPSLTSEPRPESPALQTCVSPSNSLPEPQQGPSEEESLGPEYHLLARRERSTGELRVEALVKQLVSRGEKNLNLLLDSWVGSGRTSAMDLMEEIYPAGGGRLLWQRRRSSTWLENRRPDGGCSTGQREEGGGTETNLDEEDADLHQKRMELLQALTLSVASLRGERENLAEEQRRFRDLGGQMETLVQEHCKPNEKEKFRMFIGDLDKIVNLLLSLCYRLARVDNALLVLDTEEDTQEGTEERESLQQKRRQLCSQHEDARELKEYLDRRERMVLDILGGYLTGPQLRDYQLYVRVKPALLIRQRHLDELIKQADDCLKEGLPSGESDHQGPPGDPQVSTPGPGSTNNPSILVPNPHPGASQTARSTTVTSL</sequence>
<keyword evidence="2" id="KW-1185">Reference proteome</keyword>
<dbReference type="Proteomes" id="UP001157502">
    <property type="component" value="Chromosome 9"/>
</dbReference>
<proteinExistence type="predicted"/>
<name>A0ACC2GV10_DALPE</name>
<comment type="caution">
    <text evidence="1">The sequence shown here is derived from an EMBL/GenBank/DDBJ whole genome shotgun (WGS) entry which is preliminary data.</text>
</comment>
<organism evidence="1 2">
    <name type="scientific">Dallia pectoralis</name>
    <name type="common">Alaska blackfish</name>
    <dbReference type="NCBI Taxonomy" id="75939"/>
    <lineage>
        <taxon>Eukaryota</taxon>
        <taxon>Metazoa</taxon>
        <taxon>Chordata</taxon>
        <taxon>Craniata</taxon>
        <taxon>Vertebrata</taxon>
        <taxon>Euteleostomi</taxon>
        <taxon>Actinopterygii</taxon>
        <taxon>Neopterygii</taxon>
        <taxon>Teleostei</taxon>
        <taxon>Protacanthopterygii</taxon>
        <taxon>Esociformes</taxon>
        <taxon>Umbridae</taxon>
        <taxon>Dallia</taxon>
    </lineage>
</organism>
<protein>
    <submittedName>
        <fullName evidence="1">Uncharacterized protein</fullName>
    </submittedName>
</protein>
<accession>A0ACC2GV10</accession>